<feature type="region of interest" description="Disordered" evidence="1">
    <location>
        <begin position="25"/>
        <end position="60"/>
    </location>
</feature>
<protein>
    <recommendedName>
        <fullName evidence="4">Alpha-type protein kinase domain-containing protein</fullName>
    </recommendedName>
</protein>
<dbReference type="Proteomes" id="UP000001072">
    <property type="component" value="Unassembled WGS sequence"/>
</dbReference>
<gene>
    <name evidence="2" type="ORF">MELLADRAFT_111372</name>
</gene>
<dbReference type="RefSeq" id="XP_007415738.1">
    <property type="nucleotide sequence ID" value="XM_007415676.1"/>
</dbReference>
<dbReference type="GeneID" id="18924361"/>
<evidence type="ECO:0008006" key="4">
    <source>
        <dbReference type="Google" id="ProtNLM"/>
    </source>
</evidence>
<dbReference type="EMBL" id="GL883142">
    <property type="protein sequence ID" value="EGG00890.1"/>
    <property type="molecule type" value="Genomic_DNA"/>
</dbReference>
<sequence length="277" mass="31349">MSVSPNVSTVDSGVLPVLNDRSFSNLHEEDRSTDHTISDDSVDRANPGQGDLSLISSSTGKPGKHLIEHHAVECVDDSLHSLSSMDISAEYNTTSGAENPVPYFELIEDLGRKEEGTLYRVLENLIDPNSLFTFYDQYEVVNYLEDQVTYSGYQLVPRYIGSEWIVRKIYVHHRESDVKGLRFLKFHSSWGELPSQGRPHCFDRAHSNRDSKTVISNLDCDEHGRLSNVVCFTKNSTPYHSRESSAMADIVNRAFVLFPEQHDCNELCEHLGNIRLK</sequence>
<organism evidence="3">
    <name type="scientific">Melampsora larici-populina (strain 98AG31 / pathotype 3-4-7)</name>
    <name type="common">Poplar leaf rust fungus</name>
    <dbReference type="NCBI Taxonomy" id="747676"/>
    <lineage>
        <taxon>Eukaryota</taxon>
        <taxon>Fungi</taxon>
        <taxon>Dikarya</taxon>
        <taxon>Basidiomycota</taxon>
        <taxon>Pucciniomycotina</taxon>
        <taxon>Pucciniomycetes</taxon>
        <taxon>Pucciniales</taxon>
        <taxon>Melampsoraceae</taxon>
        <taxon>Melampsora</taxon>
    </lineage>
</organism>
<dbReference type="OrthoDB" id="44277at2759"/>
<evidence type="ECO:0000313" key="2">
    <source>
        <dbReference type="EMBL" id="EGG00890.1"/>
    </source>
</evidence>
<reference evidence="3" key="1">
    <citation type="journal article" date="2011" name="Proc. Natl. Acad. Sci. U.S.A.">
        <title>Obligate biotrophy features unraveled by the genomic analysis of rust fungi.</title>
        <authorList>
            <person name="Duplessis S."/>
            <person name="Cuomo C.A."/>
            <person name="Lin Y.-C."/>
            <person name="Aerts A."/>
            <person name="Tisserant E."/>
            <person name="Veneault-Fourrey C."/>
            <person name="Joly D.L."/>
            <person name="Hacquard S."/>
            <person name="Amselem J."/>
            <person name="Cantarel B.L."/>
            <person name="Chiu R."/>
            <person name="Coutinho P.M."/>
            <person name="Feau N."/>
            <person name="Field M."/>
            <person name="Frey P."/>
            <person name="Gelhaye E."/>
            <person name="Goldberg J."/>
            <person name="Grabherr M.G."/>
            <person name="Kodira C.D."/>
            <person name="Kohler A."/>
            <person name="Kuees U."/>
            <person name="Lindquist E.A."/>
            <person name="Lucas S.M."/>
            <person name="Mago R."/>
            <person name="Mauceli E."/>
            <person name="Morin E."/>
            <person name="Murat C."/>
            <person name="Pangilinan J.L."/>
            <person name="Park R."/>
            <person name="Pearson M."/>
            <person name="Quesneville H."/>
            <person name="Rouhier N."/>
            <person name="Sakthikumar S."/>
            <person name="Salamov A.A."/>
            <person name="Schmutz J."/>
            <person name="Selles B."/>
            <person name="Shapiro H."/>
            <person name="Tanguay P."/>
            <person name="Tuskan G.A."/>
            <person name="Henrissat B."/>
            <person name="Van de Peer Y."/>
            <person name="Rouze P."/>
            <person name="Ellis J.G."/>
            <person name="Dodds P.N."/>
            <person name="Schein J.E."/>
            <person name="Zhong S."/>
            <person name="Hamelin R.C."/>
            <person name="Grigoriev I.V."/>
            <person name="Szabo L.J."/>
            <person name="Martin F."/>
        </authorList>
    </citation>
    <scope>NUCLEOTIDE SEQUENCE [LARGE SCALE GENOMIC DNA]</scope>
    <source>
        <strain evidence="3">98AG31 / pathotype 3-4-7</strain>
    </source>
</reference>
<feature type="compositionally biased region" description="Basic and acidic residues" evidence="1">
    <location>
        <begin position="26"/>
        <end position="43"/>
    </location>
</feature>
<keyword evidence="3" id="KW-1185">Reference proteome</keyword>
<dbReference type="VEuPathDB" id="FungiDB:MELLADRAFT_111372"/>
<evidence type="ECO:0000256" key="1">
    <source>
        <dbReference type="SAM" id="MobiDB-lite"/>
    </source>
</evidence>
<dbReference type="HOGENOM" id="CLU_048144_0_0_1"/>
<dbReference type="KEGG" id="mlr:MELLADRAFT_111372"/>
<dbReference type="InParanoid" id="F4S2Z9"/>
<name>F4S2Z9_MELLP</name>
<accession>F4S2Z9</accession>
<evidence type="ECO:0000313" key="3">
    <source>
        <dbReference type="Proteomes" id="UP000001072"/>
    </source>
</evidence>
<proteinExistence type="predicted"/>
<dbReference type="AlphaFoldDB" id="F4S2Z9"/>